<name>N6YXM3_THAL4</name>
<dbReference type="Proteomes" id="UP000013232">
    <property type="component" value="Unassembled WGS sequence"/>
</dbReference>
<dbReference type="RefSeq" id="WP_004338935.1">
    <property type="nucleotide sequence ID" value="NZ_AMXE01000042.1"/>
</dbReference>
<evidence type="ECO:0000256" key="1">
    <source>
        <dbReference type="ARBA" id="ARBA00022448"/>
    </source>
</evidence>
<feature type="signal peptide" evidence="7">
    <location>
        <begin position="1"/>
        <end position="20"/>
    </location>
</feature>
<keyword evidence="3 6" id="KW-0479">Metal-binding</keyword>
<evidence type="ECO:0000313" key="9">
    <source>
        <dbReference type="EMBL" id="ENO87162.1"/>
    </source>
</evidence>
<dbReference type="EMBL" id="AMXE01000042">
    <property type="protein sequence ID" value="ENO87162.1"/>
    <property type="molecule type" value="Genomic_DNA"/>
</dbReference>
<dbReference type="AlphaFoldDB" id="N6YXM3"/>
<feature type="domain" description="Cytochrome c" evidence="8">
    <location>
        <begin position="53"/>
        <end position="227"/>
    </location>
</feature>
<dbReference type="GO" id="GO:0046872">
    <property type="term" value="F:metal ion binding"/>
    <property type="evidence" value="ECO:0007669"/>
    <property type="project" value="UniProtKB-KW"/>
</dbReference>
<evidence type="ECO:0000256" key="2">
    <source>
        <dbReference type="ARBA" id="ARBA00022617"/>
    </source>
</evidence>
<dbReference type="PANTHER" id="PTHR33751">
    <property type="entry name" value="CBB3-TYPE CYTOCHROME C OXIDASE SUBUNIT FIXP"/>
    <property type="match status" value="1"/>
</dbReference>
<dbReference type="eggNOG" id="COG2863">
    <property type="taxonomic scope" value="Bacteria"/>
</dbReference>
<evidence type="ECO:0000259" key="8">
    <source>
        <dbReference type="PROSITE" id="PS51007"/>
    </source>
</evidence>
<dbReference type="GO" id="GO:0009055">
    <property type="term" value="F:electron transfer activity"/>
    <property type="evidence" value="ECO:0007669"/>
    <property type="project" value="InterPro"/>
</dbReference>
<sequence length="235" mass="25799">MKSALSAMFVLATACSTALAQPDAAPRAPGIESSGYVWNQPDPDKDAALAHRPDIEQGKIAYEICQGCHQSDGSGRADAIYPSLAGQHASVLIKQMMDVRAGRRDNPKMHPFVGEWVVSVEEVANIAAYLNQLPISLDNGKGSGNRLERGRELYENDCASCHGKNGEGNATEFYPLVAHQHYAYLYKEAVMIRDGERRNANPKMVIFIRDYSNEDLKAVSDYMSRLTLPAGTRQP</sequence>
<evidence type="ECO:0000256" key="6">
    <source>
        <dbReference type="PROSITE-ProRule" id="PRU00433"/>
    </source>
</evidence>
<dbReference type="InterPro" id="IPR050597">
    <property type="entry name" value="Cytochrome_c_Oxidase_Subunit"/>
</dbReference>
<comment type="caution">
    <text evidence="9">The sequence shown here is derived from an EMBL/GenBank/DDBJ whole genome shotgun (WGS) entry which is preliminary data.</text>
</comment>
<dbReference type="STRING" id="1123367.GCA_000621305_02567"/>
<dbReference type="Pfam" id="PF00034">
    <property type="entry name" value="Cytochrom_C"/>
    <property type="match status" value="2"/>
</dbReference>
<dbReference type="InterPro" id="IPR009056">
    <property type="entry name" value="Cyt_c-like_dom"/>
</dbReference>
<evidence type="ECO:0000313" key="10">
    <source>
        <dbReference type="Proteomes" id="UP000013232"/>
    </source>
</evidence>
<proteinExistence type="predicted"/>
<evidence type="ECO:0000256" key="3">
    <source>
        <dbReference type="ARBA" id="ARBA00022723"/>
    </source>
</evidence>
<dbReference type="GO" id="GO:0020037">
    <property type="term" value="F:heme binding"/>
    <property type="evidence" value="ECO:0007669"/>
    <property type="project" value="InterPro"/>
</dbReference>
<keyword evidence="7" id="KW-0732">Signal</keyword>
<evidence type="ECO:0000256" key="5">
    <source>
        <dbReference type="ARBA" id="ARBA00023004"/>
    </source>
</evidence>
<dbReference type="PROSITE" id="PS51257">
    <property type="entry name" value="PROKAR_LIPOPROTEIN"/>
    <property type="match status" value="1"/>
</dbReference>
<keyword evidence="4" id="KW-0249">Electron transport</keyword>
<dbReference type="OrthoDB" id="9809720at2"/>
<evidence type="ECO:0000256" key="7">
    <source>
        <dbReference type="SAM" id="SignalP"/>
    </source>
</evidence>
<dbReference type="Gene3D" id="1.10.760.10">
    <property type="entry name" value="Cytochrome c-like domain"/>
    <property type="match status" value="2"/>
</dbReference>
<evidence type="ECO:0000256" key="4">
    <source>
        <dbReference type="ARBA" id="ARBA00022982"/>
    </source>
</evidence>
<feature type="chain" id="PRO_5004129264" evidence="7">
    <location>
        <begin position="21"/>
        <end position="235"/>
    </location>
</feature>
<organism evidence="9 10">
    <name type="scientific">Thauera linaloolentis (strain DSM 12138 / JCM 21573 / CCUG 41526 / CIP 105981 / IAM 15112 / NBRC 102519 / 47Lol)</name>
    <dbReference type="NCBI Taxonomy" id="1123367"/>
    <lineage>
        <taxon>Bacteria</taxon>
        <taxon>Pseudomonadati</taxon>
        <taxon>Pseudomonadota</taxon>
        <taxon>Betaproteobacteria</taxon>
        <taxon>Rhodocyclales</taxon>
        <taxon>Zoogloeaceae</taxon>
        <taxon>Thauera</taxon>
    </lineage>
</organism>
<reference evidence="9 10" key="1">
    <citation type="submission" date="2012-09" db="EMBL/GenBank/DDBJ databases">
        <title>Draft Genome Sequences of 6 Strains from Genus Thauera.</title>
        <authorList>
            <person name="Liu B."/>
            <person name="Shapleigh J.P."/>
            <person name="Frostegard A.H."/>
        </authorList>
    </citation>
    <scope>NUCLEOTIDE SEQUENCE [LARGE SCALE GENOMIC DNA]</scope>
    <source>
        <strain evidence="10">47Lol / DSM 12138</strain>
    </source>
</reference>
<accession>N6YXM3</accession>
<protein>
    <submittedName>
        <fullName evidence="9">Cytochrome c553</fullName>
    </submittedName>
</protein>
<keyword evidence="1" id="KW-0813">Transport</keyword>
<gene>
    <name evidence="9" type="ORF">C666_11660</name>
</gene>
<dbReference type="PROSITE" id="PS51007">
    <property type="entry name" value="CYTC"/>
    <property type="match status" value="1"/>
</dbReference>
<dbReference type="SUPFAM" id="SSF46626">
    <property type="entry name" value="Cytochrome c"/>
    <property type="match status" value="2"/>
</dbReference>
<dbReference type="PANTHER" id="PTHR33751:SF9">
    <property type="entry name" value="CYTOCHROME C4"/>
    <property type="match status" value="1"/>
</dbReference>
<keyword evidence="2 6" id="KW-0349">Heme</keyword>
<keyword evidence="10" id="KW-1185">Reference proteome</keyword>
<dbReference type="InterPro" id="IPR036909">
    <property type="entry name" value="Cyt_c-like_dom_sf"/>
</dbReference>
<keyword evidence="5 6" id="KW-0408">Iron</keyword>